<feature type="domain" description="Asparagine synthetase" evidence="1">
    <location>
        <begin position="182"/>
        <end position="274"/>
    </location>
</feature>
<dbReference type="AlphaFoldDB" id="A0A897NIS0"/>
<dbReference type="Gene3D" id="3.40.50.620">
    <property type="entry name" value="HUPs"/>
    <property type="match status" value="1"/>
</dbReference>
<dbReference type="Proteomes" id="UP000663305">
    <property type="component" value="Chromosome"/>
</dbReference>
<name>A0A897NIS0_9EURY</name>
<reference evidence="2" key="1">
    <citation type="submission" date="2020-11" db="EMBL/GenBank/DDBJ databases">
        <title>Carbohydrate-dependent, anaerobic sulfur respiration: A novel catabolism in halophilic archaea.</title>
        <authorList>
            <person name="Sorokin D.Y."/>
            <person name="Messina E."/>
            <person name="Smedile F."/>
            <person name="La Cono V."/>
            <person name="Hallsworth J.E."/>
            <person name="Yakimov M.M."/>
        </authorList>
    </citation>
    <scope>NUCLEOTIDE SEQUENCE</scope>
    <source>
        <strain evidence="2">HSR-Bgl</strain>
    </source>
</reference>
<dbReference type="PANTHER" id="PTHR43284">
    <property type="entry name" value="ASPARAGINE SYNTHETASE (GLUTAMINE-HYDROLYZING)"/>
    <property type="match status" value="1"/>
</dbReference>
<evidence type="ECO:0000259" key="1">
    <source>
        <dbReference type="Pfam" id="PF00733"/>
    </source>
</evidence>
<dbReference type="GO" id="GO:0004066">
    <property type="term" value="F:asparagine synthase (glutamine-hydrolyzing) activity"/>
    <property type="evidence" value="ECO:0007669"/>
    <property type="project" value="InterPro"/>
</dbReference>
<dbReference type="InterPro" id="IPR051786">
    <property type="entry name" value="ASN_synthetase/amidase"/>
</dbReference>
<dbReference type="EMBL" id="CP064789">
    <property type="protein sequence ID" value="QSG11335.1"/>
    <property type="molecule type" value="Genomic_DNA"/>
</dbReference>
<accession>A0A897NIS0</accession>
<gene>
    <name evidence="2" type="primary">asnB</name>
    <name evidence="2" type="ORF">HSBGL_0905</name>
</gene>
<dbReference type="PANTHER" id="PTHR43284:SF1">
    <property type="entry name" value="ASPARAGINE SYNTHETASE"/>
    <property type="match status" value="1"/>
</dbReference>
<dbReference type="GO" id="GO:0006529">
    <property type="term" value="P:asparagine biosynthetic process"/>
    <property type="evidence" value="ECO:0007669"/>
    <property type="project" value="InterPro"/>
</dbReference>
<proteinExistence type="predicted"/>
<dbReference type="Pfam" id="PF00733">
    <property type="entry name" value="Asn_synthase"/>
    <property type="match status" value="1"/>
</dbReference>
<sequence length="548" mass="61173">MWLSRRSDWARSGDVSTSGRAFEEGELLSGIALCERFEGVSSLDSFADTLADLNGFFAVVIEHADAVFLGVDHVRSIPLYYAPGPGRASDDPRWLGTRLGNPDNDPLAESELLAGGTVLDNRTLVPGLLTVRPGEAVQLLDSETRTRQYTDYRPTTEPMASDPGRERLEAAIDAAFDRFSTVVGDRQIALSLSGGHDSRLVATELVRRDHDVLAFSFGRSGYEDVTVAENVAAALDVPWTFVEYSTDSWREWYRSPERARYVEETFGYDSIPNYGTVPALSRLRETGSIESDAVCTSGQTVVGMSEDVPDELTVPAPTEESLLAAILRYWRRWEWDNPAFDDAVRERVTADLPDDVGSLPAAFAAFERWKWADRHVKYFVAEVRQYDFHDLDWWLPLWDREVVTAWTQVPFAGRRGKQVYRELVDRRFAEVAGIDLVEANGLTAEPRAPTTADQLVDWAAERLVDSPIAPLLAPVYWSLQRRRSAYGDHSLGWYGIVPPDLFATLYSGREDIHALQTLDTVGRASFLEGTVIDPPRDGVLSLPYPDGE</sequence>
<dbReference type="InterPro" id="IPR001962">
    <property type="entry name" value="Asn_synthase"/>
</dbReference>
<dbReference type="SUPFAM" id="SSF56235">
    <property type="entry name" value="N-terminal nucleophile aminohydrolases (Ntn hydrolases)"/>
    <property type="match status" value="1"/>
</dbReference>
<evidence type="ECO:0000313" key="3">
    <source>
        <dbReference type="Proteomes" id="UP000663305"/>
    </source>
</evidence>
<dbReference type="InterPro" id="IPR014729">
    <property type="entry name" value="Rossmann-like_a/b/a_fold"/>
</dbReference>
<evidence type="ECO:0000313" key="2">
    <source>
        <dbReference type="EMBL" id="QSG11335.1"/>
    </source>
</evidence>
<dbReference type="InterPro" id="IPR029055">
    <property type="entry name" value="Ntn_hydrolases_N"/>
</dbReference>
<protein>
    <submittedName>
        <fullName evidence="2">Asparagine synthase (Glutamine-hydrolyzing)</fullName>
    </submittedName>
</protein>
<organism evidence="2 3">
    <name type="scientific">Halapricum desulfuricans</name>
    <dbReference type="NCBI Taxonomy" id="2841257"/>
    <lineage>
        <taxon>Archaea</taxon>
        <taxon>Methanobacteriati</taxon>
        <taxon>Methanobacteriota</taxon>
        <taxon>Stenosarchaea group</taxon>
        <taxon>Halobacteria</taxon>
        <taxon>Halobacteriales</taxon>
        <taxon>Haloarculaceae</taxon>
        <taxon>Halapricum</taxon>
    </lineage>
</organism>
<dbReference type="SUPFAM" id="SSF52402">
    <property type="entry name" value="Adenine nucleotide alpha hydrolases-like"/>
    <property type="match status" value="1"/>
</dbReference>